<protein>
    <recommendedName>
        <fullName evidence="4">G protein-coupled receptor</fullName>
    </recommendedName>
</protein>
<organism evidence="2 3">
    <name type="scientific">Pristionchus mayeri</name>
    <dbReference type="NCBI Taxonomy" id="1317129"/>
    <lineage>
        <taxon>Eukaryota</taxon>
        <taxon>Metazoa</taxon>
        <taxon>Ecdysozoa</taxon>
        <taxon>Nematoda</taxon>
        <taxon>Chromadorea</taxon>
        <taxon>Rhabditida</taxon>
        <taxon>Rhabditina</taxon>
        <taxon>Diplogasteromorpha</taxon>
        <taxon>Diplogasteroidea</taxon>
        <taxon>Neodiplogasteridae</taxon>
        <taxon>Pristionchus</taxon>
    </lineage>
</organism>
<evidence type="ECO:0000256" key="1">
    <source>
        <dbReference type="SAM" id="Phobius"/>
    </source>
</evidence>
<feature type="transmembrane region" description="Helical" evidence="1">
    <location>
        <begin position="20"/>
        <end position="39"/>
    </location>
</feature>
<dbReference type="Proteomes" id="UP001328107">
    <property type="component" value="Unassembled WGS sequence"/>
</dbReference>
<keyword evidence="1" id="KW-0812">Transmembrane</keyword>
<keyword evidence="1" id="KW-1133">Transmembrane helix</keyword>
<sequence length="139" mass="16139">MTLVSPLSSHCRAIFRRLRITFSIISLIFSLLTIFVIISCRGQPSRKYTRLLLAMLILMLMSDVYVQLVVAPLYFYPVPCVVIWLTLFISAGPFFMGCFFYRHQKVIEIVMLPGSPWRCSVHVQKFPYILFVLIILFVP</sequence>
<feature type="non-terminal residue" evidence="2">
    <location>
        <position position="139"/>
    </location>
</feature>
<keyword evidence="3" id="KW-1185">Reference proteome</keyword>
<name>A0AAN5HY90_9BILA</name>
<feature type="transmembrane region" description="Helical" evidence="1">
    <location>
        <begin position="51"/>
        <end position="75"/>
    </location>
</feature>
<comment type="caution">
    <text evidence="2">The sequence shown here is derived from an EMBL/GenBank/DDBJ whole genome shotgun (WGS) entry which is preliminary data.</text>
</comment>
<feature type="transmembrane region" description="Helical" evidence="1">
    <location>
        <begin position="81"/>
        <end position="101"/>
    </location>
</feature>
<accession>A0AAN5HY90</accession>
<evidence type="ECO:0000313" key="3">
    <source>
        <dbReference type="Proteomes" id="UP001328107"/>
    </source>
</evidence>
<proteinExistence type="predicted"/>
<reference evidence="3" key="1">
    <citation type="submission" date="2022-10" db="EMBL/GenBank/DDBJ databases">
        <title>Genome assembly of Pristionchus species.</title>
        <authorList>
            <person name="Yoshida K."/>
            <person name="Sommer R.J."/>
        </authorList>
    </citation>
    <scope>NUCLEOTIDE SEQUENCE [LARGE SCALE GENOMIC DNA]</scope>
    <source>
        <strain evidence="3">RS5460</strain>
    </source>
</reference>
<keyword evidence="1" id="KW-0472">Membrane</keyword>
<dbReference type="EMBL" id="BTRK01000004">
    <property type="protein sequence ID" value="GMR45315.1"/>
    <property type="molecule type" value="Genomic_DNA"/>
</dbReference>
<gene>
    <name evidence="2" type="ORF">PMAYCL1PPCAC_15511</name>
</gene>
<feature type="transmembrane region" description="Helical" evidence="1">
    <location>
        <begin position="122"/>
        <end position="138"/>
    </location>
</feature>
<evidence type="ECO:0000313" key="2">
    <source>
        <dbReference type="EMBL" id="GMR45315.1"/>
    </source>
</evidence>
<evidence type="ECO:0008006" key="4">
    <source>
        <dbReference type="Google" id="ProtNLM"/>
    </source>
</evidence>
<dbReference type="AlphaFoldDB" id="A0AAN5HY90"/>